<accession>A0AAD4DPM7</accession>
<protein>
    <submittedName>
        <fullName evidence="2">Uncharacterized protein</fullName>
    </submittedName>
</protein>
<evidence type="ECO:0000313" key="2">
    <source>
        <dbReference type="EMBL" id="KAG1888443.1"/>
    </source>
</evidence>
<gene>
    <name evidence="2" type="ORF">F5891DRAFT_1199302</name>
</gene>
<comment type="caution">
    <text evidence="2">The sequence shown here is derived from an EMBL/GenBank/DDBJ whole genome shotgun (WGS) entry which is preliminary data.</text>
</comment>
<sequence length="167" mass="19750">MSLSQFNARLQYKKNQTGTYIKTFLGHRQRKYLRGKARELDSNGGERKQRRAQVEYDRKLIEKNHEIDKRRKEWRDAATAKLNAIVPCLVDADLAKMRVADIVLQLRWHHEFDLHVPRNKDMPKRKEDKLKVLREAIARYTSGEVTHRETTQEVPLETGESEDEDKP</sequence>
<dbReference type="Proteomes" id="UP001195769">
    <property type="component" value="Unassembled WGS sequence"/>
</dbReference>
<keyword evidence="3" id="KW-1185">Reference proteome</keyword>
<evidence type="ECO:0000313" key="3">
    <source>
        <dbReference type="Proteomes" id="UP001195769"/>
    </source>
</evidence>
<name>A0AAD4DPM7_9AGAM</name>
<evidence type="ECO:0000256" key="1">
    <source>
        <dbReference type="SAM" id="MobiDB-lite"/>
    </source>
</evidence>
<dbReference type="EMBL" id="JABBWK010000182">
    <property type="protein sequence ID" value="KAG1888443.1"/>
    <property type="molecule type" value="Genomic_DNA"/>
</dbReference>
<dbReference type="RefSeq" id="XP_041217138.1">
    <property type="nucleotide sequence ID" value="XM_041368736.1"/>
</dbReference>
<dbReference type="GeneID" id="64663034"/>
<feature type="region of interest" description="Disordered" evidence="1">
    <location>
        <begin position="141"/>
        <end position="167"/>
    </location>
</feature>
<reference evidence="2" key="1">
    <citation type="journal article" date="2020" name="New Phytol.">
        <title>Comparative genomics reveals dynamic genome evolution in host specialist ectomycorrhizal fungi.</title>
        <authorList>
            <person name="Lofgren L.A."/>
            <person name="Nguyen N.H."/>
            <person name="Vilgalys R."/>
            <person name="Ruytinx J."/>
            <person name="Liao H.L."/>
            <person name="Branco S."/>
            <person name="Kuo A."/>
            <person name="LaButti K."/>
            <person name="Lipzen A."/>
            <person name="Andreopoulos W."/>
            <person name="Pangilinan J."/>
            <person name="Riley R."/>
            <person name="Hundley H."/>
            <person name="Na H."/>
            <person name="Barry K."/>
            <person name="Grigoriev I.V."/>
            <person name="Stajich J.E."/>
            <person name="Kennedy P.G."/>
        </authorList>
    </citation>
    <scope>NUCLEOTIDE SEQUENCE</scope>
    <source>
        <strain evidence="2">FC203</strain>
    </source>
</reference>
<dbReference type="AlphaFoldDB" id="A0AAD4DPM7"/>
<organism evidence="2 3">
    <name type="scientific">Suillus fuscotomentosus</name>
    <dbReference type="NCBI Taxonomy" id="1912939"/>
    <lineage>
        <taxon>Eukaryota</taxon>
        <taxon>Fungi</taxon>
        <taxon>Dikarya</taxon>
        <taxon>Basidiomycota</taxon>
        <taxon>Agaricomycotina</taxon>
        <taxon>Agaricomycetes</taxon>
        <taxon>Agaricomycetidae</taxon>
        <taxon>Boletales</taxon>
        <taxon>Suillineae</taxon>
        <taxon>Suillaceae</taxon>
        <taxon>Suillus</taxon>
    </lineage>
</organism>
<proteinExistence type="predicted"/>